<dbReference type="SUPFAM" id="SSF56935">
    <property type="entry name" value="Porins"/>
    <property type="match status" value="1"/>
</dbReference>
<comment type="subcellular location">
    <subcellularLocation>
        <location evidence="1 10">Cell outer membrane</location>
        <topology evidence="1 10">Multi-pass membrane protein</topology>
    </subcellularLocation>
</comment>
<dbReference type="InterPro" id="IPR012910">
    <property type="entry name" value="Plug_dom"/>
</dbReference>
<dbReference type="Gene3D" id="2.170.130.10">
    <property type="entry name" value="TonB-dependent receptor, plug domain"/>
    <property type="match status" value="1"/>
</dbReference>
<keyword evidence="8 15" id="KW-0675">Receptor</keyword>
<keyword evidence="7 10" id="KW-0472">Membrane</keyword>
<dbReference type="EMBL" id="JBHRXV010000004">
    <property type="protein sequence ID" value="MFC3712174.1"/>
    <property type="molecule type" value="Genomic_DNA"/>
</dbReference>
<dbReference type="Gene3D" id="2.40.170.20">
    <property type="entry name" value="TonB-dependent receptor, beta-barrel domain"/>
    <property type="match status" value="1"/>
</dbReference>
<protein>
    <submittedName>
        <fullName evidence="15">TonB-dependent receptor</fullName>
    </submittedName>
</protein>
<evidence type="ECO:0000256" key="2">
    <source>
        <dbReference type="ARBA" id="ARBA00009810"/>
    </source>
</evidence>
<evidence type="ECO:0000313" key="16">
    <source>
        <dbReference type="Proteomes" id="UP001595615"/>
    </source>
</evidence>
<evidence type="ECO:0000256" key="12">
    <source>
        <dbReference type="SAM" id="SignalP"/>
    </source>
</evidence>
<name>A0ABV7X7Q0_9SPHN</name>
<accession>A0ABV7X7Q0</accession>
<dbReference type="InterPro" id="IPR039426">
    <property type="entry name" value="TonB-dep_rcpt-like"/>
</dbReference>
<evidence type="ECO:0000256" key="10">
    <source>
        <dbReference type="PROSITE-ProRule" id="PRU01360"/>
    </source>
</evidence>
<evidence type="ECO:0000259" key="14">
    <source>
        <dbReference type="Pfam" id="PF07715"/>
    </source>
</evidence>
<sequence length="781" mass="84030">MADDRNYGSSYLALTCAGFAAMLTPTAALAQDAAEAAPTTLKGVTVTDTAIEDETKSEELASPRYTRPLLDTPQTVTVITDQVLLEQNLLTLRDALSTVPGITFGAGEGGGGYGDSINLRGYSANGDILVDGVRDSAQYTRTDPFNLEQIEVSNGANSVYSGTGSVGGTINLVSKVPARRDATTVTAGIGTDNYYRATADVNKVFGNLGFRVNAMYHENDVPARDVERYKRWGIAPSLTLGLDEPTRLTISYVHQEDDNTPQYGVPYYKNAVNDGPLPGADREGYYGYADVDAQETSVDSVTAIFAHDFSETLGIRNLARYQKVTQFVLLNPPQGTYCLANGRLPTGAVCAAPTNAPGTYYPSGPRGTTRDSVNDLFYNQLDLNAEFDTGGITHSLVVGGSFSKEDYHLDSGNSLRNPLGATPNPALPTINIADPNPIYGGPVNFIRTAATEGDLEAWAVYLFDTIALNEQFEINGGIRYEDSDNRVTSLSYANSGALTAAPSTFGGNDKLFSYRVGAVYKPVPNASIYIATSNSENPSRTSVNGGCTQSVTPVAGAPAVTVNLCNIEPEQAKSYEAGIKWNLFEDRLQLNGALFRNERSNYRVASNDPTLPDPVLDGKSRVDGFALGASGEVNDRWTIFANYTYLDSKVVQNISDRCRDNPAAAGCGTVVDVTAGNPLTNTPKHSGSLWTTYEIFDGFSLGYGFTYQGSFFLNNGAAPLFKSDDYWVHRAYASYEITEGASLQLNVTNLTDETYYTRIRNNGWATPGEGRAAILTLNYAF</sequence>
<dbReference type="RefSeq" id="WP_380858537.1">
    <property type="nucleotide sequence ID" value="NZ_JBHRXV010000004.1"/>
</dbReference>
<feature type="chain" id="PRO_5047539022" evidence="12">
    <location>
        <begin position="31"/>
        <end position="781"/>
    </location>
</feature>
<dbReference type="PANTHER" id="PTHR32552">
    <property type="entry name" value="FERRICHROME IRON RECEPTOR-RELATED"/>
    <property type="match status" value="1"/>
</dbReference>
<evidence type="ECO:0000256" key="3">
    <source>
        <dbReference type="ARBA" id="ARBA00022448"/>
    </source>
</evidence>
<evidence type="ECO:0000256" key="11">
    <source>
        <dbReference type="RuleBase" id="RU003357"/>
    </source>
</evidence>
<keyword evidence="3 10" id="KW-0813">Transport</keyword>
<feature type="domain" description="TonB-dependent receptor-like beta-barrel" evidence="13">
    <location>
        <begin position="245"/>
        <end position="750"/>
    </location>
</feature>
<comment type="caution">
    <text evidence="15">The sequence shown here is derived from an EMBL/GenBank/DDBJ whole genome shotgun (WGS) entry which is preliminary data.</text>
</comment>
<dbReference type="InterPro" id="IPR036942">
    <property type="entry name" value="Beta-barrel_TonB_sf"/>
</dbReference>
<dbReference type="PROSITE" id="PS52016">
    <property type="entry name" value="TONB_DEPENDENT_REC_3"/>
    <property type="match status" value="1"/>
</dbReference>
<dbReference type="Proteomes" id="UP001595615">
    <property type="component" value="Unassembled WGS sequence"/>
</dbReference>
<dbReference type="Pfam" id="PF00593">
    <property type="entry name" value="TonB_dep_Rec_b-barrel"/>
    <property type="match status" value="1"/>
</dbReference>
<keyword evidence="9 10" id="KW-0998">Cell outer membrane</keyword>
<organism evidence="15 16">
    <name type="scientific">Sphingoaurantiacus capsulatus</name>
    <dbReference type="NCBI Taxonomy" id="1771310"/>
    <lineage>
        <taxon>Bacteria</taxon>
        <taxon>Pseudomonadati</taxon>
        <taxon>Pseudomonadota</taxon>
        <taxon>Alphaproteobacteria</taxon>
        <taxon>Sphingomonadales</taxon>
        <taxon>Sphingosinicellaceae</taxon>
        <taxon>Sphingoaurantiacus</taxon>
    </lineage>
</organism>
<evidence type="ECO:0000313" key="15">
    <source>
        <dbReference type="EMBL" id="MFC3712174.1"/>
    </source>
</evidence>
<feature type="domain" description="TonB-dependent receptor plug" evidence="14">
    <location>
        <begin position="69"/>
        <end position="169"/>
    </location>
</feature>
<evidence type="ECO:0000256" key="9">
    <source>
        <dbReference type="ARBA" id="ARBA00023237"/>
    </source>
</evidence>
<dbReference type="CDD" id="cd01347">
    <property type="entry name" value="ligand_gated_channel"/>
    <property type="match status" value="1"/>
</dbReference>
<proteinExistence type="inferred from homology"/>
<keyword evidence="6 11" id="KW-0798">TonB box</keyword>
<dbReference type="InterPro" id="IPR010105">
    <property type="entry name" value="TonB_sidphr_rcpt"/>
</dbReference>
<evidence type="ECO:0000256" key="8">
    <source>
        <dbReference type="ARBA" id="ARBA00023170"/>
    </source>
</evidence>
<evidence type="ECO:0000256" key="7">
    <source>
        <dbReference type="ARBA" id="ARBA00023136"/>
    </source>
</evidence>
<evidence type="ECO:0000256" key="6">
    <source>
        <dbReference type="ARBA" id="ARBA00023077"/>
    </source>
</evidence>
<dbReference type="InterPro" id="IPR000531">
    <property type="entry name" value="Beta-barrel_TonB"/>
</dbReference>
<dbReference type="PANTHER" id="PTHR32552:SF83">
    <property type="entry name" value="BLR3904 PROTEIN"/>
    <property type="match status" value="1"/>
</dbReference>
<evidence type="ECO:0000259" key="13">
    <source>
        <dbReference type="Pfam" id="PF00593"/>
    </source>
</evidence>
<gene>
    <name evidence="15" type="ORF">ACFOMD_06315</name>
</gene>
<dbReference type="NCBIfam" id="TIGR01783">
    <property type="entry name" value="TonB-siderophor"/>
    <property type="match status" value="1"/>
</dbReference>
<comment type="similarity">
    <text evidence="2 10 11">Belongs to the TonB-dependent receptor family.</text>
</comment>
<evidence type="ECO:0000256" key="1">
    <source>
        <dbReference type="ARBA" id="ARBA00004571"/>
    </source>
</evidence>
<keyword evidence="4 10" id="KW-1134">Transmembrane beta strand</keyword>
<dbReference type="InterPro" id="IPR037066">
    <property type="entry name" value="Plug_dom_sf"/>
</dbReference>
<evidence type="ECO:0000256" key="4">
    <source>
        <dbReference type="ARBA" id="ARBA00022452"/>
    </source>
</evidence>
<reference evidence="16" key="1">
    <citation type="journal article" date="2019" name="Int. J. Syst. Evol. Microbiol.">
        <title>The Global Catalogue of Microorganisms (GCM) 10K type strain sequencing project: providing services to taxonomists for standard genome sequencing and annotation.</title>
        <authorList>
            <consortium name="The Broad Institute Genomics Platform"/>
            <consortium name="The Broad Institute Genome Sequencing Center for Infectious Disease"/>
            <person name="Wu L."/>
            <person name="Ma J."/>
        </authorList>
    </citation>
    <scope>NUCLEOTIDE SEQUENCE [LARGE SCALE GENOMIC DNA]</scope>
    <source>
        <strain evidence="16">KCTC 42644</strain>
    </source>
</reference>
<keyword evidence="12" id="KW-0732">Signal</keyword>
<feature type="signal peptide" evidence="12">
    <location>
        <begin position="1"/>
        <end position="30"/>
    </location>
</feature>
<evidence type="ECO:0000256" key="5">
    <source>
        <dbReference type="ARBA" id="ARBA00022692"/>
    </source>
</evidence>
<keyword evidence="5 10" id="KW-0812">Transmembrane</keyword>
<dbReference type="Pfam" id="PF07715">
    <property type="entry name" value="Plug"/>
    <property type="match status" value="1"/>
</dbReference>
<keyword evidence="16" id="KW-1185">Reference proteome</keyword>